<proteinExistence type="predicted"/>
<dbReference type="PANTHER" id="PTHR11439:SF509">
    <property type="entry name" value="RNA-DIRECTED DNA POLYMERASE"/>
    <property type="match status" value="1"/>
</dbReference>
<dbReference type="CDD" id="cd09272">
    <property type="entry name" value="RNase_HI_RT_Ty1"/>
    <property type="match status" value="1"/>
</dbReference>
<evidence type="ECO:0000313" key="2">
    <source>
        <dbReference type="EMBL" id="GEU43645.1"/>
    </source>
</evidence>
<dbReference type="AlphaFoldDB" id="A0A6L2K6G0"/>
<reference evidence="2" key="1">
    <citation type="journal article" date="2019" name="Sci. Rep.">
        <title>Draft genome of Tanacetum cinerariifolium, the natural source of mosquito coil.</title>
        <authorList>
            <person name="Yamashiro T."/>
            <person name="Shiraishi A."/>
            <person name="Satake H."/>
            <person name="Nakayama K."/>
        </authorList>
    </citation>
    <scope>NUCLEOTIDE SEQUENCE</scope>
</reference>
<accession>A0A6L2K6G0</accession>
<feature type="compositionally biased region" description="Polar residues" evidence="1">
    <location>
        <begin position="139"/>
        <end position="161"/>
    </location>
</feature>
<organism evidence="2">
    <name type="scientific">Tanacetum cinerariifolium</name>
    <name type="common">Dalmatian daisy</name>
    <name type="synonym">Chrysanthemum cinerariifolium</name>
    <dbReference type="NCBI Taxonomy" id="118510"/>
    <lineage>
        <taxon>Eukaryota</taxon>
        <taxon>Viridiplantae</taxon>
        <taxon>Streptophyta</taxon>
        <taxon>Embryophyta</taxon>
        <taxon>Tracheophyta</taxon>
        <taxon>Spermatophyta</taxon>
        <taxon>Magnoliopsida</taxon>
        <taxon>eudicotyledons</taxon>
        <taxon>Gunneridae</taxon>
        <taxon>Pentapetalae</taxon>
        <taxon>asterids</taxon>
        <taxon>campanulids</taxon>
        <taxon>Asterales</taxon>
        <taxon>Asteraceae</taxon>
        <taxon>Asteroideae</taxon>
        <taxon>Anthemideae</taxon>
        <taxon>Anthemidinae</taxon>
        <taxon>Tanacetum</taxon>
    </lineage>
</organism>
<feature type="region of interest" description="Disordered" evidence="1">
    <location>
        <begin position="94"/>
        <end position="170"/>
    </location>
</feature>
<feature type="compositionally biased region" description="Basic and acidic residues" evidence="1">
    <location>
        <begin position="106"/>
        <end position="124"/>
    </location>
</feature>
<evidence type="ECO:0000256" key="1">
    <source>
        <dbReference type="SAM" id="MobiDB-lite"/>
    </source>
</evidence>
<gene>
    <name evidence="2" type="ORF">Tci_015623</name>
</gene>
<protein>
    <submittedName>
        <fullName evidence="2">Putative ribonuclease H-like domain-containing protein</fullName>
    </submittedName>
</protein>
<comment type="caution">
    <text evidence="2">The sequence shown here is derived from an EMBL/GenBank/DDBJ whole genome shotgun (WGS) entry which is preliminary data.</text>
</comment>
<sequence>MFDSRCSRHMIGNKALLTNYQDIDGGFVAFDGSTRGVMITGNQANKNASQQEINGDTCLKKNVDVGHTEQEKVFTQQYIMFPLWSFISSSYKSSDDKAGDNTPDDAAGKKKAQELSDAVRKEFKAQSNSQLPQEKVTKTSRTNSFNTASTPFNTASTSRTFSPPHDPLMPEMEDTAEIQRVDIFGNAYVEETNNYSYVDKSVGAKADFNNMEPSTVITQALNDESWVEAMQDELLQFKIQKVRTLVDLPYGKKAIGTKSVYRNKKDERGIVFRNKARMEKYVGEILKKFGFVIIRSTSTPMETYKALTKDEDGEDVDVHLYRSIIGSFMYLTSSRPDIMFSVCECSRFQVQPKVSHLHAVKRIFRYLKGQPKLGLWYPKDSPLTLEAFSDSDYAGASLDRKSITGGCQFLDSRLISWQCKKQIVVADSTTKAEYIAATYCCG</sequence>
<dbReference type="PANTHER" id="PTHR11439">
    <property type="entry name" value="GAG-POL-RELATED RETROTRANSPOSON"/>
    <property type="match status" value="1"/>
</dbReference>
<dbReference type="EMBL" id="BKCJ010001738">
    <property type="protein sequence ID" value="GEU43645.1"/>
    <property type="molecule type" value="Genomic_DNA"/>
</dbReference>
<name>A0A6L2K6G0_TANCI</name>